<feature type="compositionally biased region" description="Low complexity" evidence="1">
    <location>
        <begin position="56"/>
        <end position="71"/>
    </location>
</feature>
<dbReference type="EMBL" id="LSRL02000122">
    <property type="protein sequence ID" value="TDG43996.1"/>
    <property type="molecule type" value="Genomic_DNA"/>
</dbReference>
<dbReference type="Proteomes" id="UP000295192">
    <property type="component" value="Unassembled WGS sequence"/>
</dbReference>
<organism evidence="2 3">
    <name type="scientific">Drosophila navojoa</name>
    <name type="common">Fruit fly</name>
    <dbReference type="NCBI Taxonomy" id="7232"/>
    <lineage>
        <taxon>Eukaryota</taxon>
        <taxon>Metazoa</taxon>
        <taxon>Ecdysozoa</taxon>
        <taxon>Arthropoda</taxon>
        <taxon>Hexapoda</taxon>
        <taxon>Insecta</taxon>
        <taxon>Pterygota</taxon>
        <taxon>Neoptera</taxon>
        <taxon>Endopterygota</taxon>
        <taxon>Diptera</taxon>
        <taxon>Brachycera</taxon>
        <taxon>Muscomorpha</taxon>
        <taxon>Ephydroidea</taxon>
        <taxon>Drosophilidae</taxon>
        <taxon>Drosophila</taxon>
    </lineage>
</organism>
<keyword evidence="3" id="KW-1185">Reference proteome</keyword>
<protein>
    <submittedName>
        <fullName evidence="2">Uncharacterized protein</fullName>
    </submittedName>
</protein>
<gene>
    <name evidence="2" type="ORF">AWZ03_009588</name>
</gene>
<name>A0A484B581_DRONA</name>
<feature type="compositionally biased region" description="Gly residues" evidence="1">
    <location>
        <begin position="32"/>
        <end position="43"/>
    </location>
</feature>
<evidence type="ECO:0000313" key="2">
    <source>
        <dbReference type="EMBL" id="TDG43996.1"/>
    </source>
</evidence>
<reference evidence="2 3" key="1">
    <citation type="journal article" date="2019" name="J. Hered.">
        <title>An Improved Genome Assembly for Drosophila navojoa, the Basal Species in the mojavensis Cluster.</title>
        <authorList>
            <person name="Vanderlinde T."/>
            <person name="Dupim E.G."/>
            <person name="Nazario-Yepiz N.O."/>
            <person name="Carvalho A.B."/>
        </authorList>
    </citation>
    <scope>NUCLEOTIDE SEQUENCE [LARGE SCALE GENOMIC DNA]</scope>
    <source>
        <strain evidence="2">Navoj_Jal97</strain>
        <tissue evidence="2">Whole organism</tissue>
    </source>
</reference>
<evidence type="ECO:0000313" key="3">
    <source>
        <dbReference type="Proteomes" id="UP000295192"/>
    </source>
</evidence>
<accession>A0A484B581</accession>
<sequence>MSCHVLYEMSSASALPKMVGSVLANANSSSSGSGGSDGSGSSGGRARYRVKMKGQTTTTTTTRTTTGTTTTRMKRSECHQRTENYSTGIEPLLVWSTVAGLFVPQPQLQLQLQSQSMAFSPFDCWFLASARFS</sequence>
<feature type="region of interest" description="Disordered" evidence="1">
    <location>
        <begin position="25"/>
        <end position="82"/>
    </location>
</feature>
<proteinExistence type="predicted"/>
<evidence type="ECO:0000256" key="1">
    <source>
        <dbReference type="SAM" id="MobiDB-lite"/>
    </source>
</evidence>
<dbReference type="AlphaFoldDB" id="A0A484B581"/>
<comment type="caution">
    <text evidence="2">The sequence shown here is derived from an EMBL/GenBank/DDBJ whole genome shotgun (WGS) entry which is preliminary data.</text>
</comment>